<keyword evidence="4" id="KW-1185">Reference proteome</keyword>
<proteinExistence type="inferred from homology"/>
<comment type="similarity">
    <text evidence="1">Belongs to the peptidase S12 family.</text>
</comment>
<dbReference type="OrthoDB" id="552049at2759"/>
<dbReference type="Gene3D" id="3.40.710.10">
    <property type="entry name" value="DD-peptidase/beta-lactamase superfamily"/>
    <property type="match status" value="1"/>
</dbReference>
<comment type="caution">
    <text evidence="3">The sequence shown here is derived from an EMBL/GenBank/DDBJ whole genome shotgun (WGS) entry which is preliminary data.</text>
</comment>
<dbReference type="Pfam" id="PF00144">
    <property type="entry name" value="Beta-lactamase"/>
    <property type="match status" value="1"/>
</dbReference>
<dbReference type="EMBL" id="JABCIY010000180">
    <property type="protein sequence ID" value="KAF7189656.1"/>
    <property type="molecule type" value="Genomic_DNA"/>
</dbReference>
<dbReference type="PANTHER" id="PTHR46825">
    <property type="entry name" value="D-ALANYL-D-ALANINE-CARBOXYPEPTIDASE/ENDOPEPTIDASE AMPH"/>
    <property type="match status" value="1"/>
</dbReference>
<dbReference type="InterPro" id="IPR012338">
    <property type="entry name" value="Beta-lactam/transpept-like"/>
</dbReference>
<evidence type="ECO:0000259" key="2">
    <source>
        <dbReference type="Pfam" id="PF00144"/>
    </source>
</evidence>
<dbReference type="InterPro" id="IPR050491">
    <property type="entry name" value="AmpC-like"/>
</dbReference>
<feature type="domain" description="Beta-lactamase-related" evidence="2">
    <location>
        <begin position="14"/>
        <end position="349"/>
    </location>
</feature>
<protein>
    <submittedName>
        <fullName evidence="3">Protein flp</fullName>
    </submittedName>
</protein>
<gene>
    <name evidence="3" type="ORF">HII31_08976</name>
</gene>
<dbReference type="InterPro" id="IPR001466">
    <property type="entry name" value="Beta-lactam-related"/>
</dbReference>
<accession>A0A8H6REJ2</accession>
<dbReference type="PANTHER" id="PTHR46825:SF9">
    <property type="entry name" value="BETA-LACTAMASE-RELATED DOMAIN-CONTAINING PROTEIN"/>
    <property type="match status" value="1"/>
</dbReference>
<sequence>MPEPEPESPFTESFDTLVTQTLQRHHCPGTSISVIHNDRTYSKAYGYSDLKSQTPIQSSQTLFYGCSTTKAMLCAAWGIYINSPSNQKKPESERISFSTPLSKIIPEDFVLPDTIRTAETSLEDVLSHRSGMCRHELSYGFESVKDPRSITRNLRNLPLHNENRKIFEYCNTGYVAASYALDVVAGKQFMRRAIWEPLGMRDTFGGLKEAEQEGRGEDVVKLYSWSDEQWREEPSMDLTEVAGAGYVISTAEDYAKWMRCLLERGPPLSEEIIEELFKPRIPATSGGADSVPLDGGFANYALGWFVGAYRGRRVYYHAGGIIGGGSRVMLCPEIGWGATFLSNGNSSGELLKGLLFELLDTALREERTGYAKCEEVVPKMFEEIRGQSEKSFQKVFPNLPERPVVPLALPLVEYAGTFRSVGYGNLDIKTGLDPTSGEETLLCDIEDRTWRAKWTFRRINGEHWRVDSDPSQLPQSRRAESRVEYDGRISWGIAMEPAMLETLIWFH</sequence>
<evidence type="ECO:0000256" key="1">
    <source>
        <dbReference type="ARBA" id="ARBA00038215"/>
    </source>
</evidence>
<evidence type="ECO:0000313" key="4">
    <source>
        <dbReference type="Proteomes" id="UP000660729"/>
    </source>
</evidence>
<dbReference type="AlphaFoldDB" id="A0A8H6REJ2"/>
<dbReference type="Proteomes" id="UP000660729">
    <property type="component" value="Unassembled WGS sequence"/>
</dbReference>
<organism evidence="3 4">
    <name type="scientific">Pseudocercospora fuligena</name>
    <dbReference type="NCBI Taxonomy" id="685502"/>
    <lineage>
        <taxon>Eukaryota</taxon>
        <taxon>Fungi</taxon>
        <taxon>Dikarya</taxon>
        <taxon>Ascomycota</taxon>
        <taxon>Pezizomycotina</taxon>
        <taxon>Dothideomycetes</taxon>
        <taxon>Dothideomycetidae</taxon>
        <taxon>Mycosphaerellales</taxon>
        <taxon>Mycosphaerellaceae</taxon>
        <taxon>Pseudocercospora</taxon>
    </lineage>
</organism>
<evidence type="ECO:0000313" key="3">
    <source>
        <dbReference type="EMBL" id="KAF7189656.1"/>
    </source>
</evidence>
<name>A0A8H6REJ2_9PEZI</name>
<dbReference type="SUPFAM" id="SSF56601">
    <property type="entry name" value="beta-lactamase/transpeptidase-like"/>
    <property type="match status" value="1"/>
</dbReference>
<reference evidence="3" key="1">
    <citation type="submission" date="2020-04" db="EMBL/GenBank/DDBJ databases">
        <title>Draft genome resource of the tomato pathogen Pseudocercospora fuligena.</title>
        <authorList>
            <person name="Zaccaron A."/>
        </authorList>
    </citation>
    <scope>NUCLEOTIDE SEQUENCE</scope>
    <source>
        <strain evidence="3">PF001</strain>
    </source>
</reference>